<protein>
    <submittedName>
        <fullName evidence="1">Uncharacterized protein</fullName>
    </submittedName>
</protein>
<evidence type="ECO:0000313" key="1">
    <source>
        <dbReference type="EMBL" id="CAG7831162.1"/>
    </source>
</evidence>
<accession>A0A8J2PWM9</accession>
<dbReference type="EMBL" id="CAJVCH010559086">
    <property type="protein sequence ID" value="CAG7831162.1"/>
    <property type="molecule type" value="Genomic_DNA"/>
</dbReference>
<keyword evidence="2" id="KW-1185">Reference proteome</keyword>
<gene>
    <name evidence="1" type="ORF">AFUS01_LOCUS40918</name>
</gene>
<dbReference type="AlphaFoldDB" id="A0A8J2PWM9"/>
<dbReference type="OrthoDB" id="5877502at2759"/>
<evidence type="ECO:0000313" key="2">
    <source>
        <dbReference type="Proteomes" id="UP000708208"/>
    </source>
</evidence>
<sequence length="72" mass="8946">MKKIFAQKRKMLEEKPEDHPKYAEEWPKFWEKRYQELIDLGKDAETYDYAPEWKIYWGKLSEAFLDREMAIE</sequence>
<dbReference type="Proteomes" id="UP000708208">
    <property type="component" value="Unassembled WGS sequence"/>
</dbReference>
<feature type="non-terminal residue" evidence="1">
    <location>
        <position position="72"/>
    </location>
</feature>
<name>A0A8J2PWM9_9HEXA</name>
<comment type="caution">
    <text evidence="1">The sequence shown here is derived from an EMBL/GenBank/DDBJ whole genome shotgun (WGS) entry which is preliminary data.</text>
</comment>
<reference evidence="1" key="1">
    <citation type="submission" date="2021-06" db="EMBL/GenBank/DDBJ databases">
        <authorList>
            <person name="Hodson N. C."/>
            <person name="Mongue J. A."/>
            <person name="Jaron S. K."/>
        </authorList>
    </citation>
    <scope>NUCLEOTIDE SEQUENCE</scope>
</reference>
<organism evidence="1 2">
    <name type="scientific">Allacma fusca</name>
    <dbReference type="NCBI Taxonomy" id="39272"/>
    <lineage>
        <taxon>Eukaryota</taxon>
        <taxon>Metazoa</taxon>
        <taxon>Ecdysozoa</taxon>
        <taxon>Arthropoda</taxon>
        <taxon>Hexapoda</taxon>
        <taxon>Collembola</taxon>
        <taxon>Symphypleona</taxon>
        <taxon>Sminthuridae</taxon>
        <taxon>Allacma</taxon>
    </lineage>
</organism>
<proteinExistence type="predicted"/>